<comment type="caution">
    <text evidence="2">The sequence shown here is derived from an EMBL/GenBank/DDBJ whole genome shotgun (WGS) entry which is preliminary data.</text>
</comment>
<accession>A0A9P8KAH2</accession>
<feature type="non-terminal residue" evidence="2">
    <location>
        <position position="302"/>
    </location>
</feature>
<gene>
    <name evidence="2" type="ORF">KCV03_g241</name>
</gene>
<feature type="region of interest" description="Disordered" evidence="1">
    <location>
        <begin position="126"/>
        <end position="165"/>
    </location>
</feature>
<proteinExistence type="predicted"/>
<evidence type="ECO:0000256" key="1">
    <source>
        <dbReference type="SAM" id="MobiDB-lite"/>
    </source>
</evidence>
<evidence type="ECO:0000313" key="2">
    <source>
        <dbReference type="EMBL" id="KAH0237906.1"/>
    </source>
</evidence>
<dbReference type="AlphaFoldDB" id="A0A9P8KAH2"/>
<reference evidence="2" key="1">
    <citation type="journal article" date="2021" name="J Fungi (Basel)">
        <title>Virulence traits and population genomics of the black yeast Aureobasidium melanogenum.</title>
        <authorList>
            <person name="Cernosa A."/>
            <person name="Sun X."/>
            <person name="Gostincar C."/>
            <person name="Fang C."/>
            <person name="Gunde-Cimerman N."/>
            <person name="Song Z."/>
        </authorList>
    </citation>
    <scope>NUCLEOTIDE SEQUENCE</scope>
    <source>
        <strain evidence="2">EXF-8016</strain>
    </source>
</reference>
<organism evidence="2 3">
    <name type="scientific">Aureobasidium melanogenum</name>
    <name type="common">Aureobasidium pullulans var. melanogenum</name>
    <dbReference type="NCBI Taxonomy" id="46634"/>
    <lineage>
        <taxon>Eukaryota</taxon>
        <taxon>Fungi</taxon>
        <taxon>Dikarya</taxon>
        <taxon>Ascomycota</taxon>
        <taxon>Pezizomycotina</taxon>
        <taxon>Dothideomycetes</taxon>
        <taxon>Dothideomycetidae</taxon>
        <taxon>Dothideales</taxon>
        <taxon>Saccotheciaceae</taxon>
        <taxon>Aureobasidium</taxon>
    </lineage>
</organism>
<dbReference type="Proteomes" id="UP000767238">
    <property type="component" value="Unassembled WGS sequence"/>
</dbReference>
<dbReference type="EMBL" id="JAHFYH010000001">
    <property type="protein sequence ID" value="KAH0237906.1"/>
    <property type="molecule type" value="Genomic_DNA"/>
</dbReference>
<sequence>MAEVEISDDEYGFGDSTQHHPLDKLRYDSEDVAVLVISYCSSRIKYGDGIWRTSQVLVLIARQYAHYAASPHRQQNWSYSHAEFFLDHPTKHSDMPVRGEHTAHNQVANGDTYDPFLGPPRPAYKLQQATREQTREEQDESLTEEEASTQTIREGDDSTGRYEHPETPRARQCCMTSYWRMQQKRANHTCDQEPCFDAACPRDLPGGNGCRYGEAFHSELTSPCMWGWGKILVEHAERYGCAAAMTGNLNKMAQLYRERHVHDQRFAGPVVVRDPPNAPDDTHYYLVVEPPEQNEQRRRGTT</sequence>
<reference evidence="2" key="2">
    <citation type="submission" date="2021-08" db="EMBL/GenBank/DDBJ databases">
        <authorList>
            <person name="Gostincar C."/>
            <person name="Sun X."/>
            <person name="Song Z."/>
            <person name="Gunde-Cimerman N."/>
        </authorList>
    </citation>
    <scope>NUCLEOTIDE SEQUENCE</scope>
    <source>
        <strain evidence="2">EXF-8016</strain>
    </source>
</reference>
<feature type="compositionally biased region" description="Acidic residues" evidence="1">
    <location>
        <begin position="137"/>
        <end position="147"/>
    </location>
</feature>
<evidence type="ECO:0000313" key="3">
    <source>
        <dbReference type="Proteomes" id="UP000767238"/>
    </source>
</evidence>
<feature type="compositionally biased region" description="Basic and acidic residues" evidence="1">
    <location>
        <begin position="153"/>
        <end position="165"/>
    </location>
</feature>
<protein>
    <submittedName>
        <fullName evidence="2">Uncharacterized protein</fullName>
    </submittedName>
</protein>
<name>A0A9P8KAH2_AURME</name>